<reference evidence="3" key="1">
    <citation type="submission" date="2023-06" db="EMBL/GenBank/DDBJ databases">
        <title>Survivors Of The Sea: Transcriptome response of Skeletonema marinoi to long-term dormancy.</title>
        <authorList>
            <person name="Pinder M.I.M."/>
            <person name="Kourtchenko O."/>
            <person name="Robertson E.K."/>
            <person name="Larsson T."/>
            <person name="Maumus F."/>
            <person name="Osuna-Cruz C.M."/>
            <person name="Vancaester E."/>
            <person name="Stenow R."/>
            <person name="Vandepoele K."/>
            <person name="Ploug H."/>
            <person name="Bruchert V."/>
            <person name="Godhe A."/>
            <person name="Topel M."/>
        </authorList>
    </citation>
    <scope>NUCLEOTIDE SEQUENCE</scope>
    <source>
        <strain evidence="3">R05AC</strain>
    </source>
</reference>
<comment type="caution">
    <text evidence="3">The sequence shown here is derived from an EMBL/GenBank/DDBJ whole genome shotgun (WGS) entry which is preliminary data.</text>
</comment>
<keyword evidence="2" id="KW-0472">Membrane</keyword>
<keyword evidence="2" id="KW-0812">Transmembrane</keyword>
<evidence type="ECO:0000256" key="2">
    <source>
        <dbReference type="SAM" id="Phobius"/>
    </source>
</evidence>
<proteinExistence type="predicted"/>
<feature type="transmembrane region" description="Helical" evidence="2">
    <location>
        <begin position="62"/>
        <end position="83"/>
    </location>
</feature>
<protein>
    <submittedName>
        <fullName evidence="3">Uncharacterized protein</fullName>
    </submittedName>
</protein>
<accession>A0AAD8YDK3</accession>
<name>A0AAD8YDK3_9STRA</name>
<keyword evidence="2" id="KW-1133">Transmembrane helix</keyword>
<evidence type="ECO:0000313" key="3">
    <source>
        <dbReference type="EMBL" id="KAK1744227.1"/>
    </source>
</evidence>
<feature type="region of interest" description="Disordered" evidence="1">
    <location>
        <begin position="297"/>
        <end position="336"/>
    </location>
</feature>
<feature type="transmembrane region" description="Helical" evidence="2">
    <location>
        <begin position="16"/>
        <end position="38"/>
    </location>
</feature>
<dbReference type="Proteomes" id="UP001224775">
    <property type="component" value="Unassembled WGS sequence"/>
</dbReference>
<dbReference type="EMBL" id="JATAAI010000007">
    <property type="protein sequence ID" value="KAK1744227.1"/>
    <property type="molecule type" value="Genomic_DNA"/>
</dbReference>
<dbReference type="AlphaFoldDB" id="A0AAD8YDK3"/>
<gene>
    <name evidence="3" type="ORF">QTG54_004760</name>
</gene>
<feature type="transmembrane region" description="Helical" evidence="2">
    <location>
        <begin position="257"/>
        <end position="281"/>
    </location>
</feature>
<organism evidence="3 4">
    <name type="scientific">Skeletonema marinoi</name>
    <dbReference type="NCBI Taxonomy" id="267567"/>
    <lineage>
        <taxon>Eukaryota</taxon>
        <taxon>Sar</taxon>
        <taxon>Stramenopiles</taxon>
        <taxon>Ochrophyta</taxon>
        <taxon>Bacillariophyta</taxon>
        <taxon>Coscinodiscophyceae</taxon>
        <taxon>Thalassiosirophycidae</taxon>
        <taxon>Thalassiosirales</taxon>
        <taxon>Skeletonemataceae</taxon>
        <taxon>Skeletonema</taxon>
        <taxon>Skeletonema marinoi-dohrnii complex</taxon>
    </lineage>
</organism>
<feature type="transmembrane region" description="Helical" evidence="2">
    <location>
        <begin position="220"/>
        <end position="245"/>
    </location>
</feature>
<keyword evidence="4" id="KW-1185">Reference proteome</keyword>
<sequence>MADDSIPTLALPGGSILQFFVMTIPLFGVYCYFLYLAITRPSIADPDNEAFYEPRIRLTDILYVYLTTWVLYAVLVIYMLWFVNKRRRLSKRYEKEGIVILGDVQYEDEDRWLVNCLFRKHDYGYVIYDLEKVASHPACDYKGPLEGKIRKKVRVYHRFPREQVSILVIPQYPYSGQPKTDLEADWASFSETYLVSEGYNEAADNNRGSIQKVMSRDRSLGIILISLGWLAFLLFASVFVCLQIDEISDVYQDESSYWAWTIFIIVMAGVTPVVAIGGNLIRWKIYERWILRSGKNARPDGSFGSPRKSRRKNRSERGASHTKASEEEDGAYVQMT</sequence>
<evidence type="ECO:0000313" key="4">
    <source>
        <dbReference type="Proteomes" id="UP001224775"/>
    </source>
</evidence>
<feature type="compositionally biased region" description="Basic and acidic residues" evidence="1">
    <location>
        <begin position="315"/>
        <end position="325"/>
    </location>
</feature>
<evidence type="ECO:0000256" key="1">
    <source>
        <dbReference type="SAM" id="MobiDB-lite"/>
    </source>
</evidence>